<evidence type="ECO:0000259" key="3">
    <source>
        <dbReference type="Pfam" id="PF06401"/>
    </source>
</evidence>
<dbReference type="InterPro" id="IPR010483">
    <property type="entry name" value="Alpha_2_MRAP_C"/>
</dbReference>
<dbReference type="InterPro" id="IPR036744">
    <property type="entry name" value="RAP_sf"/>
</dbReference>
<evidence type="ECO:0000256" key="2">
    <source>
        <dbReference type="SAM" id="SignalP"/>
    </source>
</evidence>
<feature type="domain" description="Alpha-2-macroglobulin RAP C-terminal" evidence="3">
    <location>
        <begin position="126"/>
        <end position="319"/>
    </location>
</feature>
<protein>
    <recommendedName>
        <fullName evidence="3">Alpha-2-macroglobulin RAP C-terminal domain-containing protein</fullName>
    </recommendedName>
</protein>
<dbReference type="InterPro" id="IPR038003">
    <property type="entry name" value="A2-macroglobuin_RAP"/>
</dbReference>
<feature type="signal peptide" evidence="2">
    <location>
        <begin position="1"/>
        <end position="22"/>
    </location>
</feature>
<evidence type="ECO:0000313" key="4">
    <source>
        <dbReference type="EMBL" id="KAK6753295.1"/>
    </source>
</evidence>
<keyword evidence="5" id="KW-1185">Reference proteome</keyword>
<dbReference type="SUPFAM" id="SSF47045">
    <property type="entry name" value="RAP domain-like"/>
    <property type="match status" value="3"/>
</dbReference>
<gene>
    <name evidence="4" type="primary">Necator_chrV.g17511</name>
    <name evidence="4" type="ORF">RB195_012721</name>
</gene>
<keyword evidence="2" id="KW-0732">Signal</keyword>
<dbReference type="Proteomes" id="UP001303046">
    <property type="component" value="Unassembled WGS sequence"/>
</dbReference>
<dbReference type="EMBL" id="JAVFWL010000005">
    <property type="protein sequence ID" value="KAK6753295.1"/>
    <property type="molecule type" value="Genomic_DNA"/>
</dbReference>
<accession>A0ABR1DSH1</accession>
<keyword evidence="1" id="KW-0175">Coiled coil</keyword>
<dbReference type="PANTHER" id="PTHR16560:SF2">
    <property type="entry name" value="ALPHA-2-MACROGLOBULIN RECEPTOR-ASSOCIATED PROTEIN"/>
    <property type="match status" value="1"/>
</dbReference>
<evidence type="ECO:0000313" key="5">
    <source>
        <dbReference type="Proteomes" id="UP001303046"/>
    </source>
</evidence>
<feature type="chain" id="PRO_5047011073" description="Alpha-2-macroglobulin RAP C-terminal domain-containing protein" evidence="2">
    <location>
        <begin position="23"/>
        <end position="319"/>
    </location>
</feature>
<dbReference type="Pfam" id="PF06401">
    <property type="entry name" value="Alpha-2-MRAP_C"/>
    <property type="match status" value="1"/>
</dbReference>
<dbReference type="PANTHER" id="PTHR16560">
    <property type="entry name" value="ALPHA-2-MACROGLOBULIN RECEPTOR-ASSOCIATED PROTEIN"/>
    <property type="match status" value="1"/>
</dbReference>
<dbReference type="Gene3D" id="1.20.81.10">
    <property type="entry name" value="RAP domain"/>
    <property type="match status" value="3"/>
</dbReference>
<name>A0ABR1DSH1_NECAM</name>
<comment type="caution">
    <text evidence="4">The sequence shown here is derived from an EMBL/GenBank/DDBJ whole genome shotgun (WGS) entry which is preliminary data.</text>
</comment>
<sequence length="319" mass="37953">MTNKFLLLLTGFFLEGPHQSLSLTFRSEKTNYIYEKASQHITDQERLHKLEDELTKYDKLYMETKSADVSHSEISSQIEKIDNKLALMLGKYDLEQVVHAFKEKMKHKNKPYSGESAKQLHDLENFTDERLQKLWEKAKNGMFSENELITLHSDLKDAEKKAKVYDDALQEMNRVPLENSILSDEPLSLEEKRTQLKKTHREMSDHLQRLHEKINDQRQSDFQNERVNRLWKTAKSNGNISEHDLNVIKDELLHFDKQLKKMEFHKKELEARRAEREAQGKTLLHAVEDEELETKHEKMDRKLRKMEKYLQIKTKHLEL</sequence>
<reference evidence="4 5" key="1">
    <citation type="submission" date="2023-08" db="EMBL/GenBank/DDBJ databases">
        <title>A Necator americanus chromosomal reference genome.</title>
        <authorList>
            <person name="Ilik V."/>
            <person name="Petrzelkova K.J."/>
            <person name="Pardy F."/>
            <person name="Fuh T."/>
            <person name="Niatou-Singa F.S."/>
            <person name="Gouil Q."/>
            <person name="Baker L."/>
            <person name="Ritchie M.E."/>
            <person name="Jex A.R."/>
            <person name="Gazzola D."/>
            <person name="Li H."/>
            <person name="Toshio Fujiwara R."/>
            <person name="Zhan B."/>
            <person name="Aroian R.V."/>
            <person name="Pafco B."/>
            <person name="Schwarz E.M."/>
        </authorList>
    </citation>
    <scope>NUCLEOTIDE SEQUENCE [LARGE SCALE GENOMIC DNA]</scope>
    <source>
        <strain evidence="4 5">Aroian</strain>
        <tissue evidence="4">Whole animal</tissue>
    </source>
</reference>
<feature type="coiled-coil region" evidence="1">
    <location>
        <begin position="155"/>
        <end position="209"/>
    </location>
</feature>
<evidence type="ECO:0000256" key="1">
    <source>
        <dbReference type="SAM" id="Coils"/>
    </source>
</evidence>
<organism evidence="4 5">
    <name type="scientific">Necator americanus</name>
    <name type="common">Human hookworm</name>
    <dbReference type="NCBI Taxonomy" id="51031"/>
    <lineage>
        <taxon>Eukaryota</taxon>
        <taxon>Metazoa</taxon>
        <taxon>Ecdysozoa</taxon>
        <taxon>Nematoda</taxon>
        <taxon>Chromadorea</taxon>
        <taxon>Rhabditida</taxon>
        <taxon>Rhabditina</taxon>
        <taxon>Rhabditomorpha</taxon>
        <taxon>Strongyloidea</taxon>
        <taxon>Ancylostomatidae</taxon>
        <taxon>Bunostominae</taxon>
        <taxon>Necator</taxon>
    </lineage>
</organism>
<proteinExistence type="predicted"/>